<evidence type="ECO:0000313" key="2">
    <source>
        <dbReference type="Proteomes" id="UP000003763"/>
    </source>
</evidence>
<organism evidence="1 2">
    <name type="scientific">[Clostridium] citroniae WAL-17108</name>
    <dbReference type="NCBI Taxonomy" id="742733"/>
    <lineage>
        <taxon>Bacteria</taxon>
        <taxon>Bacillati</taxon>
        <taxon>Bacillota</taxon>
        <taxon>Clostridia</taxon>
        <taxon>Lachnospirales</taxon>
        <taxon>Lachnospiraceae</taxon>
        <taxon>Enterocloster</taxon>
    </lineage>
</organism>
<accession>G5HC99</accession>
<dbReference type="EMBL" id="ADLJ01000002">
    <property type="protein sequence ID" value="EHF00979.1"/>
    <property type="molecule type" value="Genomic_DNA"/>
</dbReference>
<proteinExistence type="predicted"/>
<comment type="caution">
    <text evidence="1">The sequence shown here is derived from an EMBL/GenBank/DDBJ whole genome shotgun (WGS) entry which is preliminary data.</text>
</comment>
<dbReference type="HOGENOM" id="CLU_1025656_0_0_9"/>
<evidence type="ECO:0000313" key="1">
    <source>
        <dbReference type="EMBL" id="EHF00979.1"/>
    </source>
</evidence>
<name>G5HC99_9FIRM</name>
<dbReference type="PATRIC" id="fig|742733.3.peg.219"/>
<dbReference type="Proteomes" id="UP000003763">
    <property type="component" value="Unassembled WGS sequence"/>
</dbReference>
<reference evidence="1 2" key="1">
    <citation type="submission" date="2011-08" db="EMBL/GenBank/DDBJ databases">
        <title>The Genome Sequence of Clostridium citroniae WAL-17108.</title>
        <authorList>
            <consortium name="The Broad Institute Genome Sequencing Platform"/>
            <person name="Earl A."/>
            <person name="Ward D."/>
            <person name="Feldgarden M."/>
            <person name="Gevers D."/>
            <person name="Finegold S.M."/>
            <person name="Summanen P.H."/>
            <person name="Molitoris D.R."/>
            <person name="Vaisanen M.L."/>
            <person name="Daigneault M."/>
            <person name="Allen-Vercoe E."/>
            <person name="Young S.K."/>
            <person name="Zeng Q."/>
            <person name="Gargeya S."/>
            <person name="Fitzgerald M."/>
            <person name="Haas B."/>
            <person name="Abouelleil A."/>
            <person name="Alvarado L."/>
            <person name="Arachchi H.M."/>
            <person name="Berlin A."/>
            <person name="Brown A."/>
            <person name="Chapman S.B."/>
            <person name="Chen Z."/>
            <person name="Dunbar C."/>
            <person name="Freedman E."/>
            <person name="Gearin G."/>
            <person name="Gellesch M."/>
            <person name="Goldberg J."/>
            <person name="Griggs A."/>
            <person name="Gujja S."/>
            <person name="Heiman D."/>
            <person name="Howarth C."/>
            <person name="Larson L."/>
            <person name="Lui A."/>
            <person name="MacDonald P.J.P."/>
            <person name="Montmayeur A."/>
            <person name="Murphy C."/>
            <person name="Neiman D."/>
            <person name="Pearson M."/>
            <person name="Priest M."/>
            <person name="Roberts A."/>
            <person name="Saif S."/>
            <person name="Shea T."/>
            <person name="Shenoy N."/>
            <person name="Sisk P."/>
            <person name="Stolte C."/>
            <person name="Sykes S."/>
            <person name="Wortman J."/>
            <person name="Nusbaum C."/>
            <person name="Birren B."/>
        </authorList>
    </citation>
    <scope>NUCLEOTIDE SEQUENCE [LARGE SCALE GENOMIC DNA]</scope>
    <source>
        <strain evidence="1 2">WAL-17108</strain>
    </source>
</reference>
<dbReference type="RefSeq" id="WP_007858295.1">
    <property type="nucleotide sequence ID" value="NZ_JH376420.1"/>
</dbReference>
<sequence>MNEYLFKDLTTEEKFSVRLKIATRKYDVFDGYIIVSINLGEQKDVHIFEKDMSEFCGGEFSAWEPIYKNIEIQLQSANDGHFIETLKQYKHNGGQSGSQLKNKLFIKYYHLEKPANVERDEVGRKWIDYNAQLTLNNYIYDTSENGCGIWVTNSDFLYKSMAAVDRYGNNIMILSTIKDLEYIVTDNEIVGDGFEVKFYGSLNSEDTWHNLWKLLGDKIVEDMPLDIIRKFNGAEVIHDEYITNKENIWMEERNRNNMKKSIRDIIKSRFK</sequence>
<dbReference type="AlphaFoldDB" id="G5HC99"/>
<gene>
    <name evidence="1" type="ORF">HMPREF9469_00211</name>
</gene>
<protein>
    <submittedName>
        <fullName evidence="1">Uncharacterized protein</fullName>
    </submittedName>
</protein>